<comment type="pathway">
    <text evidence="1 6">Purine metabolism; purine nucleoside salvage.</text>
</comment>
<dbReference type="NCBIfam" id="NF006054">
    <property type="entry name" value="PRK08202.1"/>
    <property type="match status" value="1"/>
</dbReference>
<dbReference type="PIRSF" id="PIRSF000477">
    <property type="entry name" value="PurNPase"/>
    <property type="match status" value="1"/>
</dbReference>
<dbReference type="NCBIfam" id="TIGR01697">
    <property type="entry name" value="PNPH-PUNA-XAPA"/>
    <property type="match status" value="1"/>
</dbReference>
<evidence type="ECO:0000256" key="2">
    <source>
        <dbReference type="ARBA" id="ARBA00006751"/>
    </source>
</evidence>
<dbReference type="PANTHER" id="PTHR11904">
    <property type="entry name" value="METHYLTHIOADENOSINE/PURINE NUCLEOSIDE PHOSPHORYLASE"/>
    <property type="match status" value="1"/>
</dbReference>
<dbReference type="PANTHER" id="PTHR11904:SF9">
    <property type="entry name" value="PURINE NUCLEOSIDE PHOSPHORYLASE-RELATED"/>
    <property type="match status" value="1"/>
</dbReference>
<dbReference type="CDD" id="cd09009">
    <property type="entry name" value="PNP-EcPNPII_like"/>
    <property type="match status" value="1"/>
</dbReference>
<dbReference type="UniPathway" id="UPA00606"/>
<dbReference type="FunFam" id="3.40.50.1580:FF:000010">
    <property type="entry name" value="Purine nucleoside phosphorylase"/>
    <property type="match status" value="1"/>
</dbReference>
<reference evidence="8 9" key="1">
    <citation type="journal article" date="2020" name="Microbiome">
        <title>Single-cell genomics of uncultured bacteria reveals dietary fiber responders in the mouse gut microbiota.</title>
        <authorList>
            <person name="Chijiiwa R."/>
            <person name="Hosokawa M."/>
            <person name="Kogawa M."/>
            <person name="Nishikawa Y."/>
            <person name="Ide K."/>
            <person name="Sakanashi C."/>
            <person name="Takahashi K."/>
            <person name="Takeyama H."/>
        </authorList>
    </citation>
    <scope>NUCLEOTIDE SEQUENCE [LARGE SCALE GENOMIC DNA]</scope>
    <source>
        <strain evidence="8">IMSAGC_001</strain>
    </source>
</reference>
<evidence type="ECO:0000259" key="7">
    <source>
        <dbReference type="Pfam" id="PF01048"/>
    </source>
</evidence>
<gene>
    <name evidence="8" type="primary">punA</name>
    <name evidence="8" type="ORF">IMSAGC001_03078</name>
</gene>
<dbReference type="GO" id="GO:0004731">
    <property type="term" value="F:purine-nucleoside phosphorylase activity"/>
    <property type="evidence" value="ECO:0007669"/>
    <property type="project" value="UniProtKB-EC"/>
</dbReference>
<evidence type="ECO:0000313" key="8">
    <source>
        <dbReference type="EMBL" id="GFH87651.1"/>
    </source>
</evidence>
<keyword evidence="4 6" id="KW-0328">Glycosyltransferase</keyword>
<name>A0A7J0A6U3_9BACE</name>
<evidence type="ECO:0000256" key="4">
    <source>
        <dbReference type="ARBA" id="ARBA00022676"/>
    </source>
</evidence>
<dbReference type="InterPro" id="IPR011268">
    <property type="entry name" value="Purine_phosphorylase"/>
</dbReference>
<evidence type="ECO:0000256" key="3">
    <source>
        <dbReference type="ARBA" id="ARBA00022553"/>
    </source>
</evidence>
<evidence type="ECO:0000313" key="9">
    <source>
        <dbReference type="Proteomes" id="UP000491181"/>
    </source>
</evidence>
<dbReference type="GO" id="GO:0009116">
    <property type="term" value="P:nucleoside metabolic process"/>
    <property type="evidence" value="ECO:0007669"/>
    <property type="project" value="InterPro"/>
</dbReference>
<evidence type="ECO:0000256" key="6">
    <source>
        <dbReference type="PIRNR" id="PIRNR000477"/>
    </source>
</evidence>
<dbReference type="Proteomes" id="UP000491181">
    <property type="component" value="Unassembled WGS sequence"/>
</dbReference>
<accession>A0A7J0A6U3</accession>
<dbReference type="Gene3D" id="3.40.50.1580">
    <property type="entry name" value="Nucleoside phosphorylase domain"/>
    <property type="match status" value="1"/>
</dbReference>
<dbReference type="EMBL" id="BLLS01000110">
    <property type="protein sequence ID" value="GFH87651.1"/>
    <property type="molecule type" value="Genomic_DNA"/>
</dbReference>
<sequence length="271" mass="30044">MTMLEKIQETAAYLKEKMHTSPETAIILGTGLGSLANEITEKYEIKYSDIPNFPVSTVEGHSGKLIFGKLGNKDIMAMQGRFHYYEGYSMKEVTFPVRVMRELGIKTLFVSNASGGTNADFEIGDLMIITDHINYFPEHPLRGKNIPYGPRFPDMSEAYSKELIRKADEIAREKGIKVQHGIYIGTQGPTFETPAEYKLFHILGADAVGMSTVPEVIVANHCGIKVFGISVITDLGVEGKIVEVTHEEVQKAADAAQPKMTTIMRELINRA</sequence>
<feature type="domain" description="Nucleoside phosphorylase" evidence="7">
    <location>
        <begin position="25"/>
        <end position="268"/>
    </location>
</feature>
<dbReference type="GO" id="GO:0005737">
    <property type="term" value="C:cytoplasm"/>
    <property type="evidence" value="ECO:0007669"/>
    <property type="project" value="TreeGrafter"/>
</dbReference>
<dbReference type="Pfam" id="PF01048">
    <property type="entry name" value="PNP_UDP_1"/>
    <property type="match status" value="1"/>
</dbReference>
<dbReference type="InterPro" id="IPR011270">
    <property type="entry name" value="Pur_Nuc_Pase_Ino/Guo-sp"/>
</dbReference>
<evidence type="ECO:0000256" key="5">
    <source>
        <dbReference type="ARBA" id="ARBA00022679"/>
    </source>
</evidence>
<proteinExistence type="inferred from homology"/>
<dbReference type="SUPFAM" id="SSF53167">
    <property type="entry name" value="Purine and uridine phosphorylases"/>
    <property type="match status" value="1"/>
</dbReference>
<dbReference type="NCBIfam" id="TIGR01700">
    <property type="entry name" value="PNPH"/>
    <property type="match status" value="1"/>
</dbReference>
<dbReference type="AlphaFoldDB" id="A0A7J0A6U3"/>
<dbReference type="InterPro" id="IPR000845">
    <property type="entry name" value="Nucleoside_phosphorylase_d"/>
</dbReference>
<keyword evidence="3" id="KW-0597">Phosphoprotein</keyword>
<dbReference type="InterPro" id="IPR035994">
    <property type="entry name" value="Nucleoside_phosphorylase_sf"/>
</dbReference>
<evidence type="ECO:0000256" key="1">
    <source>
        <dbReference type="ARBA" id="ARBA00005058"/>
    </source>
</evidence>
<dbReference type="EC" id="2.4.2.1" evidence="6"/>
<comment type="function">
    <text evidence="6">The purine nucleoside phosphorylases catalyze the phosphorolytic breakdown of the N-glycosidic bond in the beta-(deoxy)ribonucleoside molecules, with the formation of the corresponding free purine bases and pentose-1-phosphate.</text>
</comment>
<protein>
    <recommendedName>
        <fullName evidence="6">Purine nucleoside phosphorylase</fullName>
        <ecNumber evidence="6">2.4.2.1</ecNumber>
    </recommendedName>
    <alternativeName>
        <fullName evidence="6">Inosine-guanosine phosphorylase</fullName>
    </alternativeName>
</protein>
<keyword evidence="5 6" id="KW-0808">Transferase</keyword>
<comment type="caution">
    <text evidence="8">The sequence shown here is derived from an EMBL/GenBank/DDBJ whole genome shotgun (WGS) entry which is preliminary data.</text>
</comment>
<comment type="similarity">
    <text evidence="2 6">Belongs to the PNP/MTAP phosphorylase family.</text>
</comment>
<organism evidence="8 9">
    <name type="scientific">Bacteroides acidifaciens</name>
    <dbReference type="NCBI Taxonomy" id="85831"/>
    <lineage>
        <taxon>Bacteria</taxon>
        <taxon>Pseudomonadati</taxon>
        <taxon>Bacteroidota</taxon>
        <taxon>Bacteroidia</taxon>
        <taxon>Bacteroidales</taxon>
        <taxon>Bacteroidaceae</taxon>
        <taxon>Bacteroides</taxon>
    </lineage>
</organism>